<organism evidence="3 4">
    <name type="scientific">Babesia microti (strain RI)</name>
    <dbReference type="NCBI Taxonomy" id="1133968"/>
    <lineage>
        <taxon>Eukaryota</taxon>
        <taxon>Sar</taxon>
        <taxon>Alveolata</taxon>
        <taxon>Apicomplexa</taxon>
        <taxon>Aconoidasida</taxon>
        <taxon>Piroplasmida</taxon>
        <taxon>Babesiidae</taxon>
        <taxon>Babesia</taxon>
    </lineage>
</organism>
<feature type="coiled-coil region" evidence="1">
    <location>
        <begin position="34"/>
        <end position="89"/>
    </location>
</feature>
<dbReference type="VEuPathDB" id="PiroplasmaDB:BMR1_03g01360"/>
<name>A0A0K3ATI0_BABMR</name>
<dbReference type="AlphaFoldDB" id="A0A0K3ATI0"/>
<proteinExistence type="predicted"/>
<accession>A0A0K3ATI0</accession>
<dbReference type="OrthoDB" id="10250354at2759"/>
<dbReference type="KEGG" id="bmic:BMR1_03g01360"/>
<feature type="domain" description="CBF1-interacting co-repressor CIR N-terminal" evidence="2">
    <location>
        <begin position="18"/>
        <end position="54"/>
    </location>
</feature>
<gene>
    <name evidence="3" type="ORF">BMR1_03g01360</name>
</gene>
<reference evidence="3 4" key="1">
    <citation type="journal article" date="2012" name="Nucleic Acids Res.">
        <title>Sequencing of the smallest Apicomplexan genome from the human pathogen Babesia microti.</title>
        <authorList>
            <person name="Cornillot E."/>
            <person name="Hadj-Kaddour K."/>
            <person name="Dassouli A."/>
            <person name="Noel B."/>
            <person name="Ranwez V."/>
            <person name="Vacherie B."/>
            <person name="Augagneur Y."/>
            <person name="Bres V."/>
            <person name="Duclos A."/>
            <person name="Randazzo S."/>
            <person name="Carcy B."/>
            <person name="Debierre-Grockiego F."/>
            <person name="Delbecq S."/>
            <person name="Moubri-Menage K."/>
            <person name="Shams-Eldin H."/>
            <person name="Usmani-Brown S."/>
            <person name="Bringaud F."/>
            <person name="Wincker P."/>
            <person name="Vivares C.P."/>
            <person name="Schwarz R.T."/>
            <person name="Schetters T.P."/>
            <person name="Krause P.J."/>
            <person name="Gorenflot A."/>
            <person name="Berry V."/>
            <person name="Barbe V."/>
            <person name="Ben Mamoun C."/>
        </authorList>
    </citation>
    <scope>NUCLEOTIDE SEQUENCE [LARGE SCALE GENOMIC DNA]</scope>
    <source>
        <strain evidence="3 4">RI</strain>
    </source>
</reference>
<evidence type="ECO:0000256" key="1">
    <source>
        <dbReference type="SAM" id="Coils"/>
    </source>
</evidence>
<dbReference type="InterPro" id="IPR019339">
    <property type="entry name" value="CIR_N_dom"/>
</dbReference>
<dbReference type="Pfam" id="PF10197">
    <property type="entry name" value="Cir_N"/>
    <property type="match status" value="1"/>
</dbReference>
<sequence length="196" mass="23439">MWIGKIGNKSAAFINHKEFHPGNFENLEKVWIAEEKHQRELKRQKEMLEKREEEIKLRQITNDLRQQEQRQLLREIRRREQEIDEEHSEYIKVLQERSFTSGEVVNSEKRSRQQARVWAKSKYKENIMPNNHSSVYGSCYDKVNDRWGYKCCESYDKNSACSNFIAKPTEIKKKKRKEVRHMTGLAQTLGSLISLH</sequence>
<evidence type="ECO:0000259" key="2">
    <source>
        <dbReference type="SMART" id="SM01083"/>
    </source>
</evidence>
<reference evidence="3 4" key="3">
    <citation type="journal article" date="2016" name="Sci. Rep.">
        <title>Genome-wide diversity and gene expression profiling of Babesia microti isolates identify polymorphic genes that mediate host-pathogen interactions.</title>
        <authorList>
            <person name="Silva J.C."/>
            <person name="Cornillot E."/>
            <person name="McCracken C."/>
            <person name="Usmani-Brown S."/>
            <person name="Dwivedi A."/>
            <person name="Ifeonu O.O."/>
            <person name="Crabtree J."/>
            <person name="Gotia H.T."/>
            <person name="Virji A.Z."/>
            <person name="Reynes C."/>
            <person name="Colinge J."/>
            <person name="Kumar V."/>
            <person name="Lawres L."/>
            <person name="Pazzi J.E."/>
            <person name="Pablo J.V."/>
            <person name="Hung C."/>
            <person name="Brancato J."/>
            <person name="Kumari P."/>
            <person name="Orvis J."/>
            <person name="Tretina K."/>
            <person name="Chibucos M."/>
            <person name="Ott S."/>
            <person name="Sadzewicz L."/>
            <person name="Sengamalay N."/>
            <person name="Shetty A.C."/>
            <person name="Su Q."/>
            <person name="Tallon L."/>
            <person name="Fraser C.M."/>
            <person name="Frutos R."/>
            <person name="Molina D.M."/>
            <person name="Krause P.J."/>
            <person name="Ben Mamoun C."/>
        </authorList>
    </citation>
    <scope>NUCLEOTIDE SEQUENCE [LARGE SCALE GENOMIC DNA]</scope>
    <source>
        <strain evidence="3 4">RI</strain>
    </source>
</reference>
<keyword evidence="4" id="KW-1185">Reference proteome</keyword>
<dbReference type="SMART" id="SM01083">
    <property type="entry name" value="Cir_N"/>
    <property type="match status" value="1"/>
</dbReference>
<reference evidence="3 4" key="2">
    <citation type="journal article" date="2013" name="PLoS ONE">
        <title>Whole genome mapping and re-organization of the nuclear and mitochondrial genomes of Babesia microti isolates.</title>
        <authorList>
            <person name="Cornillot E."/>
            <person name="Dassouli A."/>
            <person name="Garg A."/>
            <person name="Pachikara N."/>
            <person name="Randazzo S."/>
            <person name="Depoix D."/>
            <person name="Carcy B."/>
            <person name="Delbecq S."/>
            <person name="Frutos R."/>
            <person name="Silva J.C."/>
            <person name="Sutton R."/>
            <person name="Krause P.J."/>
            <person name="Mamoun C.B."/>
        </authorList>
    </citation>
    <scope>NUCLEOTIDE SEQUENCE [LARGE SCALE GENOMIC DNA]</scope>
    <source>
        <strain evidence="3 4">RI</strain>
    </source>
</reference>
<dbReference type="EMBL" id="LN871598">
    <property type="protein sequence ID" value="CTQ40871.1"/>
    <property type="molecule type" value="Genomic_DNA"/>
</dbReference>
<protein>
    <submittedName>
        <fullName evidence="3">Step II splicing factor, putative</fullName>
    </submittedName>
</protein>
<dbReference type="OMA" id="WQNQEKI"/>
<dbReference type="RefSeq" id="XP_012648882.1">
    <property type="nucleotide sequence ID" value="XM_012793428.1"/>
</dbReference>
<dbReference type="GeneID" id="24424907"/>
<evidence type="ECO:0000313" key="4">
    <source>
        <dbReference type="Proteomes" id="UP000002899"/>
    </source>
</evidence>
<evidence type="ECO:0000313" key="3">
    <source>
        <dbReference type="EMBL" id="CTQ40871.1"/>
    </source>
</evidence>
<dbReference type="Proteomes" id="UP000002899">
    <property type="component" value="Chromosome III"/>
</dbReference>
<keyword evidence="1" id="KW-0175">Coiled coil</keyword>